<name>A0A4Q0MD13_9SPHI</name>
<evidence type="ECO:0000313" key="1">
    <source>
        <dbReference type="EMBL" id="KAA8481946.1"/>
    </source>
</evidence>
<dbReference type="EMBL" id="RXOC01000003">
    <property type="protein sequence ID" value="RXF71260.1"/>
    <property type="molecule type" value="Genomic_DNA"/>
</dbReference>
<dbReference type="Proteomes" id="UP000290848">
    <property type="component" value="Unassembled WGS sequence"/>
</dbReference>
<evidence type="ECO:0000313" key="2">
    <source>
        <dbReference type="EMBL" id="RXF71260.1"/>
    </source>
</evidence>
<dbReference type="Proteomes" id="UP000322918">
    <property type="component" value="Unassembled WGS sequence"/>
</dbReference>
<dbReference type="RefSeq" id="WP_128768506.1">
    <property type="nucleotide sequence ID" value="NZ_RXOC01000003.1"/>
</dbReference>
<reference evidence="1 4" key="2">
    <citation type="submission" date="2019-09" db="EMBL/GenBank/DDBJ databases">
        <title>Pararcticibacter amylolyticus gen. nov., sp. nov., isolated from a rottenly hemp rope, and reclassification of Pedobacter tournemirensis as Pararcticibacter tournemirensis comb. nov.</title>
        <authorList>
            <person name="Cai Y."/>
        </authorList>
    </citation>
    <scope>NUCLEOTIDE SEQUENCE [LARGE SCALE GENOMIC DNA]</scope>
    <source>
        <strain evidence="1 4">TF5-37.2-LB10</strain>
    </source>
</reference>
<sequence>MAEKGDRYTFTSMKVDEILWRWQWRLDEKTRKYEPHHIVPACINSACRQSPLRNISNAEYRTKYICESCGLEYCDINHPELIKEMIEYQYK</sequence>
<dbReference type="EMBL" id="VWNE01000020">
    <property type="protein sequence ID" value="KAA8481946.1"/>
    <property type="molecule type" value="Genomic_DNA"/>
</dbReference>
<evidence type="ECO:0000313" key="4">
    <source>
        <dbReference type="Proteomes" id="UP000322918"/>
    </source>
</evidence>
<reference evidence="2 3" key="1">
    <citation type="submission" date="2018-12" db="EMBL/GenBank/DDBJ databases">
        <title>The Draft Genome Sequence of the Soil Bacterium Pedobacter tournemirensis R1.</title>
        <authorList>
            <person name="He J."/>
        </authorList>
    </citation>
    <scope>NUCLEOTIDE SEQUENCE [LARGE SCALE GENOMIC DNA]</scope>
    <source>
        <strain evidence="2 3">R1</strain>
    </source>
</reference>
<gene>
    <name evidence="2" type="ORF">EKH83_06100</name>
    <name evidence="1" type="ORF">F1649_13615</name>
</gene>
<organism evidence="2 3">
    <name type="scientific">Arcticibacter tournemirensis</name>
    <dbReference type="NCBI Taxonomy" id="699437"/>
    <lineage>
        <taxon>Bacteria</taxon>
        <taxon>Pseudomonadati</taxon>
        <taxon>Bacteroidota</taxon>
        <taxon>Sphingobacteriia</taxon>
        <taxon>Sphingobacteriales</taxon>
        <taxon>Sphingobacteriaceae</taxon>
        <taxon>Arcticibacter</taxon>
    </lineage>
</organism>
<evidence type="ECO:0000313" key="3">
    <source>
        <dbReference type="Proteomes" id="UP000290848"/>
    </source>
</evidence>
<protein>
    <submittedName>
        <fullName evidence="2">Uncharacterized protein</fullName>
    </submittedName>
</protein>
<accession>A0A4Q0MD13</accession>
<comment type="caution">
    <text evidence="2">The sequence shown here is derived from an EMBL/GenBank/DDBJ whole genome shotgun (WGS) entry which is preliminary data.</text>
</comment>
<dbReference type="AlphaFoldDB" id="A0A4Q0MD13"/>
<keyword evidence="4" id="KW-1185">Reference proteome</keyword>
<proteinExistence type="predicted"/>